<dbReference type="Proteomes" id="UP001501470">
    <property type="component" value="Unassembled WGS sequence"/>
</dbReference>
<evidence type="ECO:0000313" key="1">
    <source>
        <dbReference type="EMBL" id="GAA1569725.1"/>
    </source>
</evidence>
<dbReference type="EMBL" id="BAAAQD010000042">
    <property type="protein sequence ID" value="GAA1569725.1"/>
    <property type="molecule type" value="Genomic_DNA"/>
</dbReference>
<dbReference type="InterPro" id="IPR045592">
    <property type="entry name" value="DUF6461"/>
</dbReference>
<name>A0ABP4NXH5_9ACTN</name>
<proteinExistence type="predicted"/>
<protein>
    <recommendedName>
        <fullName evidence="3">SUKH-4 immunity protein of toxin-antitoxin system</fullName>
    </recommendedName>
</protein>
<dbReference type="RefSeq" id="WP_344513994.1">
    <property type="nucleotide sequence ID" value="NZ_BAAAQD010000042.1"/>
</dbReference>
<gene>
    <name evidence="1" type="ORF">GCM10009827_109430</name>
</gene>
<dbReference type="Pfam" id="PF20062">
    <property type="entry name" value="DUF6461"/>
    <property type="match status" value="1"/>
</dbReference>
<evidence type="ECO:0008006" key="3">
    <source>
        <dbReference type="Google" id="ProtNLM"/>
    </source>
</evidence>
<accession>A0ABP4NXH5</accession>
<evidence type="ECO:0000313" key="2">
    <source>
        <dbReference type="Proteomes" id="UP001501470"/>
    </source>
</evidence>
<keyword evidence="2" id="KW-1185">Reference proteome</keyword>
<reference evidence="2" key="1">
    <citation type="journal article" date="2019" name="Int. J. Syst. Evol. Microbiol.">
        <title>The Global Catalogue of Microorganisms (GCM) 10K type strain sequencing project: providing services to taxonomists for standard genome sequencing and annotation.</title>
        <authorList>
            <consortium name="The Broad Institute Genomics Platform"/>
            <consortium name="The Broad Institute Genome Sequencing Center for Infectious Disease"/>
            <person name="Wu L."/>
            <person name="Ma J."/>
        </authorList>
    </citation>
    <scope>NUCLEOTIDE SEQUENCE [LARGE SCALE GENOMIC DNA]</scope>
    <source>
        <strain evidence="2">JCM 15933</strain>
    </source>
</reference>
<sequence>MSDELAGSYLDVIGGENEWFGVAGCWTVVQPGGPDAVDIDRVVRRLGGDPAGLVTRAPSRAWEVETGGDELVFLVQTGPAVSMIEVGGHQGTRDVVLSRLSEAATVHSACWNVLGKRYLAYAAHGEVVTYLHSHFPDRLTGADPAALDEDLRNLLTLGEVIRNGASDDLADGDDWLAEMLAVIDRRTGVRLSPDQLDEQHPSIVLRPLPDEGR</sequence>
<organism evidence="1 2">
    <name type="scientific">Dactylosporangium maewongense</name>
    <dbReference type="NCBI Taxonomy" id="634393"/>
    <lineage>
        <taxon>Bacteria</taxon>
        <taxon>Bacillati</taxon>
        <taxon>Actinomycetota</taxon>
        <taxon>Actinomycetes</taxon>
        <taxon>Micromonosporales</taxon>
        <taxon>Micromonosporaceae</taxon>
        <taxon>Dactylosporangium</taxon>
    </lineage>
</organism>
<comment type="caution">
    <text evidence="1">The sequence shown here is derived from an EMBL/GenBank/DDBJ whole genome shotgun (WGS) entry which is preliminary data.</text>
</comment>